<comment type="cofactor">
    <cofactor evidence="2 11">
        <name>Mg(2+)</name>
        <dbReference type="ChEBI" id="CHEBI:18420"/>
    </cofactor>
</comment>
<keyword evidence="7 11" id="KW-0418">Kinase</keyword>
<evidence type="ECO:0000256" key="10">
    <source>
        <dbReference type="ARBA" id="ARBA00022977"/>
    </source>
</evidence>
<evidence type="ECO:0000256" key="3">
    <source>
        <dbReference type="ARBA" id="ARBA00004868"/>
    </source>
</evidence>
<dbReference type="GO" id="GO:0009229">
    <property type="term" value="P:thiamine diphosphate biosynthetic process"/>
    <property type="evidence" value="ECO:0007669"/>
    <property type="project" value="UniProtKB-UniRule"/>
</dbReference>
<dbReference type="Gene3D" id="3.40.1190.20">
    <property type="match status" value="1"/>
</dbReference>
<reference evidence="12 13" key="1">
    <citation type="submission" date="2017-07" db="EMBL/GenBank/DDBJ databases">
        <title>Isolation and whole genome analysis of endospore-forming bacteria from heroin.</title>
        <authorList>
            <person name="Kalinowski J."/>
            <person name="Ahrens B."/>
            <person name="Al-Dilaimi A."/>
            <person name="Winkler A."/>
            <person name="Wibberg D."/>
            <person name="Schleenbecker U."/>
            <person name="Ruckert C."/>
            <person name="Wolfel R."/>
            <person name="Grass G."/>
        </authorList>
    </citation>
    <scope>NUCLEOTIDE SEQUENCE [LARGE SCALE GENOMIC DNA]</scope>
    <source>
        <strain evidence="12 13">7539</strain>
    </source>
</reference>
<dbReference type="SUPFAM" id="SSF53613">
    <property type="entry name" value="Ribokinase-like"/>
    <property type="match status" value="1"/>
</dbReference>
<dbReference type="PIRSF" id="PIRSF000513">
    <property type="entry name" value="Thz_kinase"/>
    <property type="match status" value="1"/>
</dbReference>
<keyword evidence="5 11" id="KW-0479">Metal-binding</keyword>
<dbReference type="UniPathway" id="UPA00060">
    <property type="reaction ID" value="UER00139"/>
</dbReference>
<feature type="binding site" evidence="11">
    <location>
        <position position="157"/>
    </location>
    <ligand>
        <name>ATP</name>
        <dbReference type="ChEBI" id="CHEBI:30616"/>
    </ligand>
</feature>
<comment type="similarity">
    <text evidence="11">Belongs to the Thz kinase family.</text>
</comment>
<keyword evidence="4 11" id="KW-0808">Transferase</keyword>
<keyword evidence="10 11" id="KW-0784">Thiamine biosynthesis</keyword>
<feature type="binding site" evidence="11">
    <location>
        <position position="184"/>
    </location>
    <ligand>
        <name>substrate</name>
    </ligand>
</feature>
<dbReference type="GO" id="GO:0004417">
    <property type="term" value="F:hydroxyethylthiazole kinase activity"/>
    <property type="evidence" value="ECO:0007669"/>
    <property type="project" value="UniProtKB-UniRule"/>
</dbReference>
<evidence type="ECO:0000256" key="2">
    <source>
        <dbReference type="ARBA" id="ARBA00001946"/>
    </source>
</evidence>
<dbReference type="NCBIfam" id="TIGR00694">
    <property type="entry name" value="thiM"/>
    <property type="match status" value="1"/>
</dbReference>
<keyword evidence="8 11" id="KW-0067">ATP-binding</keyword>
<evidence type="ECO:0000256" key="11">
    <source>
        <dbReference type="HAMAP-Rule" id="MF_00228"/>
    </source>
</evidence>
<evidence type="ECO:0000313" key="12">
    <source>
        <dbReference type="EMBL" id="PAE89863.1"/>
    </source>
</evidence>
<gene>
    <name evidence="11" type="primary">thiM</name>
    <name evidence="12" type="ORF">CHH72_06300</name>
</gene>
<dbReference type="EMBL" id="NPCC01000006">
    <property type="protein sequence ID" value="PAE89863.1"/>
    <property type="molecule type" value="Genomic_DNA"/>
</dbReference>
<feature type="binding site" evidence="11">
    <location>
        <position position="112"/>
    </location>
    <ligand>
        <name>ATP</name>
        <dbReference type="ChEBI" id="CHEBI:30616"/>
    </ligand>
</feature>
<dbReference type="InterPro" id="IPR000417">
    <property type="entry name" value="Hyethyz_kinase"/>
</dbReference>
<dbReference type="GO" id="GO:0000287">
    <property type="term" value="F:magnesium ion binding"/>
    <property type="evidence" value="ECO:0007669"/>
    <property type="project" value="UniProtKB-UniRule"/>
</dbReference>
<dbReference type="RefSeq" id="WP_095236062.1">
    <property type="nucleotide sequence ID" value="NZ_NPCC01000006.1"/>
</dbReference>
<comment type="catalytic activity">
    <reaction evidence="1 11">
        <text>5-(2-hydroxyethyl)-4-methylthiazole + ATP = 4-methyl-5-(2-phosphooxyethyl)-thiazole + ADP + H(+)</text>
        <dbReference type="Rhea" id="RHEA:24212"/>
        <dbReference type="ChEBI" id="CHEBI:15378"/>
        <dbReference type="ChEBI" id="CHEBI:17957"/>
        <dbReference type="ChEBI" id="CHEBI:30616"/>
        <dbReference type="ChEBI" id="CHEBI:58296"/>
        <dbReference type="ChEBI" id="CHEBI:456216"/>
        <dbReference type="EC" id="2.7.1.50"/>
    </reaction>
</comment>
<comment type="function">
    <text evidence="11">Catalyzes the phosphorylation of the hydroxyl group of 4-methyl-5-beta-hydroxyethylthiazole (THZ).</text>
</comment>
<keyword evidence="9 11" id="KW-0460">Magnesium</keyword>
<proteinExistence type="inferred from homology"/>
<dbReference type="GO" id="GO:0009228">
    <property type="term" value="P:thiamine biosynthetic process"/>
    <property type="evidence" value="ECO:0007669"/>
    <property type="project" value="UniProtKB-KW"/>
</dbReference>
<evidence type="ECO:0000256" key="8">
    <source>
        <dbReference type="ARBA" id="ARBA00022840"/>
    </source>
</evidence>
<dbReference type="Pfam" id="PF02110">
    <property type="entry name" value="HK"/>
    <property type="match status" value="1"/>
</dbReference>
<dbReference type="EC" id="2.7.1.50" evidence="11"/>
<evidence type="ECO:0000256" key="6">
    <source>
        <dbReference type="ARBA" id="ARBA00022741"/>
    </source>
</evidence>
<accession>A0A268P296</accession>
<dbReference type="HAMAP" id="MF_00228">
    <property type="entry name" value="Thz_kinase"/>
    <property type="match status" value="1"/>
</dbReference>
<dbReference type="Proteomes" id="UP000216207">
    <property type="component" value="Unassembled WGS sequence"/>
</dbReference>
<dbReference type="GO" id="GO:0005524">
    <property type="term" value="F:ATP binding"/>
    <property type="evidence" value="ECO:0007669"/>
    <property type="project" value="UniProtKB-UniRule"/>
</dbReference>
<dbReference type="AlphaFoldDB" id="A0A268P296"/>
<evidence type="ECO:0000256" key="9">
    <source>
        <dbReference type="ARBA" id="ARBA00022842"/>
    </source>
</evidence>
<evidence type="ECO:0000256" key="1">
    <source>
        <dbReference type="ARBA" id="ARBA00001771"/>
    </source>
</evidence>
<dbReference type="PRINTS" id="PR01099">
    <property type="entry name" value="HYETHTZKNASE"/>
</dbReference>
<protein>
    <recommendedName>
        <fullName evidence="11">Hydroxyethylthiazole kinase</fullName>
        <ecNumber evidence="11">2.7.1.50</ecNumber>
    </recommendedName>
    <alternativeName>
        <fullName evidence="11">4-methyl-5-beta-hydroxyethylthiazole kinase</fullName>
        <shortName evidence="11">TH kinase</shortName>
        <shortName evidence="11">Thz kinase</shortName>
    </alternativeName>
</protein>
<dbReference type="CDD" id="cd01170">
    <property type="entry name" value="THZ_kinase"/>
    <property type="match status" value="1"/>
</dbReference>
<evidence type="ECO:0000256" key="4">
    <source>
        <dbReference type="ARBA" id="ARBA00022679"/>
    </source>
</evidence>
<evidence type="ECO:0000256" key="5">
    <source>
        <dbReference type="ARBA" id="ARBA00022723"/>
    </source>
</evidence>
<feature type="binding site" evidence="11">
    <location>
        <position position="36"/>
    </location>
    <ligand>
        <name>substrate</name>
    </ligand>
</feature>
<dbReference type="NCBIfam" id="NF006830">
    <property type="entry name" value="PRK09355.1"/>
    <property type="match status" value="1"/>
</dbReference>
<name>A0A268P296_SHOCL</name>
<comment type="pathway">
    <text evidence="3 11">Cofactor biosynthesis; thiamine diphosphate biosynthesis; 4-methyl-5-(2-phosphoethyl)-thiazole from 5-(2-hydroxyethyl)-4-methylthiazole: step 1/1.</text>
</comment>
<sequence length="260" mass="26921">MELVRQNNPLIHCMTNDVVMNFTANGLLAIGASPVMAFSAAETEDMASVADALLLNIGTPSNEGVDSMVLAGKAANRAGKPVIFDPVGVGATPFRNEISKRILNEVDVAVVRGNAGEIAALLGQAGTVKGVDGKINADVKELCLQAAKALRTVVVVTGEVDAVSNGEHLVAVANGHEWLTKVVGTGCLLGGVIAAYAAVQPNSLVGAAVEALAFYGVCAEQAYEQTKKEGIGSFQQTFLNELGNMTDEKAAALKRVEQIC</sequence>
<organism evidence="12 13">
    <name type="scientific">Shouchella clausii</name>
    <name type="common">Alkalihalobacillus clausii</name>
    <dbReference type="NCBI Taxonomy" id="79880"/>
    <lineage>
        <taxon>Bacteria</taxon>
        <taxon>Bacillati</taxon>
        <taxon>Bacillota</taxon>
        <taxon>Bacilli</taxon>
        <taxon>Bacillales</taxon>
        <taxon>Bacillaceae</taxon>
        <taxon>Shouchella</taxon>
    </lineage>
</organism>
<evidence type="ECO:0000313" key="13">
    <source>
        <dbReference type="Proteomes" id="UP000216207"/>
    </source>
</evidence>
<keyword evidence="6 11" id="KW-0547">Nucleotide-binding</keyword>
<dbReference type="InterPro" id="IPR029056">
    <property type="entry name" value="Ribokinase-like"/>
</dbReference>
<evidence type="ECO:0000256" key="7">
    <source>
        <dbReference type="ARBA" id="ARBA00022777"/>
    </source>
</evidence>
<comment type="caution">
    <text evidence="12">The sequence shown here is derived from an EMBL/GenBank/DDBJ whole genome shotgun (WGS) entry which is preliminary data.</text>
</comment>